<dbReference type="EC" id="3.5.1.103" evidence="4"/>
<dbReference type="InterPro" id="IPR024078">
    <property type="entry name" value="LmbE-like_dom_sf"/>
</dbReference>
<dbReference type="GO" id="GO:0035595">
    <property type="term" value="F:N-acetylglucosaminylinositol deacetylase activity"/>
    <property type="evidence" value="ECO:0007669"/>
    <property type="project" value="UniProtKB-EC"/>
</dbReference>
<name>A0ABU8RIV1_9ACTN</name>
<gene>
    <name evidence="6" type="primary">mshB</name>
    <name evidence="6" type="ORF">WDZ17_06550</name>
</gene>
<dbReference type="NCBIfam" id="TIGR03445">
    <property type="entry name" value="mycothiol_MshB"/>
    <property type="match status" value="1"/>
</dbReference>
<dbReference type="InterPro" id="IPR017810">
    <property type="entry name" value="Mycothiol_biosynthesis_MshB"/>
</dbReference>
<evidence type="ECO:0000256" key="4">
    <source>
        <dbReference type="NCBIfam" id="TIGR03445"/>
    </source>
</evidence>
<evidence type="ECO:0000313" key="7">
    <source>
        <dbReference type="Proteomes" id="UP001387100"/>
    </source>
</evidence>
<organism evidence="6 7">
    <name type="scientific">Pseudokineococcus basanitobsidens</name>
    <dbReference type="NCBI Taxonomy" id="1926649"/>
    <lineage>
        <taxon>Bacteria</taxon>
        <taxon>Bacillati</taxon>
        <taxon>Actinomycetota</taxon>
        <taxon>Actinomycetes</taxon>
        <taxon>Kineosporiales</taxon>
        <taxon>Kineosporiaceae</taxon>
        <taxon>Pseudokineococcus</taxon>
    </lineage>
</organism>
<proteinExistence type="predicted"/>
<evidence type="ECO:0000256" key="2">
    <source>
        <dbReference type="ARBA" id="ARBA00022801"/>
    </source>
</evidence>
<keyword evidence="2 6" id="KW-0378">Hydrolase</keyword>
<dbReference type="PANTHER" id="PTHR12993:SF26">
    <property type="entry name" value="1D-MYO-INOSITOL 2-ACETAMIDO-2-DEOXY-ALPHA-D-GLUCOPYRANOSIDE DEACETYLASE"/>
    <property type="match status" value="1"/>
</dbReference>
<reference evidence="6 7" key="1">
    <citation type="journal article" date="2017" name="Int. J. Syst. Evol. Microbiol.">
        <title>Pseudokineococcus basanitobsidens sp. nov., isolated from volcanic rock.</title>
        <authorList>
            <person name="Lee D.W."/>
            <person name="Park M.Y."/>
            <person name="Kim J.J."/>
            <person name="Kim B.S."/>
        </authorList>
    </citation>
    <scope>NUCLEOTIDE SEQUENCE [LARGE SCALE GENOMIC DNA]</scope>
    <source>
        <strain evidence="6 7">DSM 103726</strain>
    </source>
</reference>
<dbReference type="Proteomes" id="UP001387100">
    <property type="component" value="Unassembled WGS sequence"/>
</dbReference>
<feature type="compositionally biased region" description="Low complexity" evidence="5">
    <location>
        <begin position="32"/>
        <end position="42"/>
    </location>
</feature>
<evidence type="ECO:0000313" key="6">
    <source>
        <dbReference type="EMBL" id="MEJ5944954.1"/>
    </source>
</evidence>
<evidence type="ECO:0000256" key="3">
    <source>
        <dbReference type="ARBA" id="ARBA00022833"/>
    </source>
</evidence>
<dbReference type="Gene3D" id="3.40.50.10320">
    <property type="entry name" value="LmbE-like"/>
    <property type="match status" value="1"/>
</dbReference>
<dbReference type="Pfam" id="PF02585">
    <property type="entry name" value="PIG-L"/>
    <property type="match status" value="1"/>
</dbReference>
<protein>
    <recommendedName>
        <fullName evidence="4">N-acetyl-1-D-myo-inositol-2-amino-2-deoxy-alpha-D-glucopyranoside deacetylase</fullName>
        <ecNumber evidence="4">3.5.1.103</ecNumber>
    </recommendedName>
</protein>
<dbReference type="RefSeq" id="WP_339574333.1">
    <property type="nucleotide sequence ID" value="NZ_JBBIAA010000004.1"/>
</dbReference>
<sequence length="374" mass="38232">MTTTPEHPAQPDPVEPGTTPGADGAEQAVASDVAQDVLQEAADALDDAAERELDPGEAAAMDSLDTPHRLLLVHAHPDDESIATGATIAHYAAAPGTAVTLVTCTRGERGEVRAEVLAEHPEVEGDEGALAELRVGELGAAAEALGLDDRRFLGADAGVEYRDSGMAWSTSGDEGVGGPGTSARAVAAPDAPEGALSLAPLDEVAEHLARVLREVRPQVVVTYEPGGGYGHPDHVRAHEATLRAVELAAEPSGAAPWSVARVLGHVADAEQLRAGLRELRASGLATLDPDGPLPSLAVAPEDVDVVLDAGAETPAKVAALRAHASQVELGQSSMAMTNGLHQPVSGVESYRLLRGEPVRAPGGDPATDLFAGLA</sequence>
<evidence type="ECO:0000256" key="5">
    <source>
        <dbReference type="SAM" id="MobiDB-lite"/>
    </source>
</evidence>
<dbReference type="InterPro" id="IPR003737">
    <property type="entry name" value="GlcNAc_PI_deacetylase-related"/>
</dbReference>
<feature type="region of interest" description="Disordered" evidence="5">
    <location>
        <begin position="166"/>
        <end position="189"/>
    </location>
</feature>
<dbReference type="SUPFAM" id="SSF102588">
    <property type="entry name" value="LmbE-like"/>
    <property type="match status" value="1"/>
</dbReference>
<evidence type="ECO:0000256" key="1">
    <source>
        <dbReference type="ARBA" id="ARBA00022723"/>
    </source>
</evidence>
<dbReference type="PANTHER" id="PTHR12993">
    <property type="entry name" value="N-ACETYLGLUCOSAMINYL-PHOSPHATIDYLINOSITOL DE-N-ACETYLASE-RELATED"/>
    <property type="match status" value="1"/>
</dbReference>
<keyword evidence="1" id="KW-0479">Metal-binding</keyword>
<keyword evidence="3" id="KW-0862">Zinc</keyword>
<feature type="region of interest" description="Disordered" evidence="5">
    <location>
        <begin position="1"/>
        <end position="50"/>
    </location>
</feature>
<dbReference type="EMBL" id="JBBIAA010000004">
    <property type="protein sequence ID" value="MEJ5944954.1"/>
    <property type="molecule type" value="Genomic_DNA"/>
</dbReference>
<keyword evidence="7" id="KW-1185">Reference proteome</keyword>
<comment type="caution">
    <text evidence="6">The sequence shown here is derived from an EMBL/GenBank/DDBJ whole genome shotgun (WGS) entry which is preliminary data.</text>
</comment>
<accession>A0ABU8RIV1</accession>